<gene>
    <name evidence="1" type="ORF">GBA63_06435</name>
</gene>
<organism evidence="1 2">
    <name type="scientific">Rubrobacter tropicus</name>
    <dbReference type="NCBI Taxonomy" id="2653851"/>
    <lineage>
        <taxon>Bacteria</taxon>
        <taxon>Bacillati</taxon>
        <taxon>Actinomycetota</taxon>
        <taxon>Rubrobacteria</taxon>
        <taxon>Rubrobacterales</taxon>
        <taxon>Rubrobacteraceae</taxon>
        <taxon>Rubrobacter</taxon>
    </lineage>
</organism>
<proteinExistence type="predicted"/>
<dbReference type="Proteomes" id="UP000501452">
    <property type="component" value="Chromosome"/>
</dbReference>
<protein>
    <submittedName>
        <fullName evidence="1">Ester cyclase</fullName>
    </submittedName>
</protein>
<dbReference type="InterPro" id="IPR032710">
    <property type="entry name" value="NTF2-like_dom_sf"/>
</dbReference>
<sequence length="150" mass="16908">MSKEENKRTIRRIYDELWNERKLEVADELIARGAVNYDTGFVAQPFGPEEMKRTVRVVTVGFPDNRHEVEEVVAEGDAVVLRCTLTGTHEGEFMGMPPTGRRIEVGEIHIYRLREGKAVEHRVGRDDLGAMRQLGVIHAPEPSIDAARSA</sequence>
<dbReference type="KEGG" id="rub:GBA63_06435"/>
<dbReference type="Gene3D" id="3.10.450.50">
    <property type="match status" value="1"/>
</dbReference>
<dbReference type="GO" id="GO:0030638">
    <property type="term" value="P:polyketide metabolic process"/>
    <property type="evidence" value="ECO:0007669"/>
    <property type="project" value="InterPro"/>
</dbReference>
<evidence type="ECO:0000313" key="1">
    <source>
        <dbReference type="EMBL" id="QIN82326.1"/>
    </source>
</evidence>
<evidence type="ECO:0000313" key="2">
    <source>
        <dbReference type="Proteomes" id="UP000501452"/>
    </source>
</evidence>
<accession>A0A6G8Q782</accession>
<dbReference type="SUPFAM" id="SSF54427">
    <property type="entry name" value="NTF2-like"/>
    <property type="match status" value="1"/>
</dbReference>
<dbReference type="PANTHER" id="PTHR38436">
    <property type="entry name" value="POLYKETIDE CYCLASE SNOAL-LIKE DOMAIN"/>
    <property type="match status" value="1"/>
</dbReference>
<dbReference type="AlphaFoldDB" id="A0A6G8Q782"/>
<dbReference type="InterPro" id="IPR009959">
    <property type="entry name" value="Cyclase_SnoaL-like"/>
</dbReference>
<dbReference type="RefSeq" id="WP_166174551.1">
    <property type="nucleotide sequence ID" value="NZ_CP045119.1"/>
</dbReference>
<keyword evidence="2" id="KW-1185">Reference proteome</keyword>
<dbReference type="Pfam" id="PF07366">
    <property type="entry name" value="SnoaL"/>
    <property type="match status" value="1"/>
</dbReference>
<reference evidence="1 2" key="1">
    <citation type="submission" date="2019-10" db="EMBL/GenBank/DDBJ databases">
        <title>Rubrobacter sp nov SCSIO 52090 isolated from a deep-sea sediment in the South China Sea.</title>
        <authorList>
            <person name="Chen R.W."/>
        </authorList>
    </citation>
    <scope>NUCLEOTIDE SEQUENCE [LARGE SCALE GENOMIC DNA]</scope>
    <source>
        <strain evidence="1 2">SCSIO 52909</strain>
    </source>
</reference>
<dbReference type="EMBL" id="CP045119">
    <property type="protein sequence ID" value="QIN82326.1"/>
    <property type="molecule type" value="Genomic_DNA"/>
</dbReference>
<dbReference type="PANTHER" id="PTHR38436:SF1">
    <property type="entry name" value="ESTER CYCLASE"/>
    <property type="match status" value="1"/>
</dbReference>
<name>A0A6G8Q782_9ACTN</name>